<sequence length="184" mass="20374">MEKSTISDDQQALHMEERAIADIYRARKERRRRILRENVPLFIRNRERILADDKMARCHIDCIRFGLAYSGEWNVPVAFLGGLLRLWEKPMFQAECPKCHETAYCTGGGGSPLSGAKSVAMTCGSCGHRFTTSATKADKNAIAFGRSLIAAINSSNAGLGSMDDESLPIEDVVHLLELEESNAK</sequence>
<organism evidence="1 2">
    <name type="scientific">Fibrobacter succinogenes</name>
    <name type="common">Bacteroides succinogenes</name>
    <dbReference type="NCBI Taxonomy" id="833"/>
    <lineage>
        <taxon>Bacteria</taxon>
        <taxon>Pseudomonadati</taxon>
        <taxon>Fibrobacterota</taxon>
        <taxon>Fibrobacteria</taxon>
        <taxon>Fibrobacterales</taxon>
        <taxon>Fibrobacteraceae</taxon>
        <taxon>Fibrobacter</taxon>
    </lineage>
</organism>
<dbReference type="Proteomes" id="UP000255423">
    <property type="component" value="Unassembled WGS sequence"/>
</dbReference>
<dbReference type="RefSeq" id="WP_109572776.1">
    <property type="nucleotide sequence ID" value="NZ_UHJL01000002.1"/>
</dbReference>
<evidence type="ECO:0000313" key="1">
    <source>
        <dbReference type="EMBL" id="SUQ24229.1"/>
    </source>
</evidence>
<gene>
    <name evidence="1" type="ORF">SAMN05661053_1624</name>
</gene>
<dbReference type="AlphaFoldDB" id="A0A380S4U7"/>
<protein>
    <submittedName>
        <fullName evidence="1">Uncharacterized protein</fullName>
    </submittedName>
</protein>
<reference evidence="1 2" key="1">
    <citation type="submission" date="2017-08" db="EMBL/GenBank/DDBJ databases">
        <authorList>
            <person name="de Groot N.N."/>
        </authorList>
    </citation>
    <scope>NUCLEOTIDE SEQUENCE [LARGE SCALE GENOMIC DNA]</scope>
    <source>
        <strain evidence="1 2">HM2</strain>
    </source>
</reference>
<evidence type="ECO:0000313" key="2">
    <source>
        <dbReference type="Proteomes" id="UP000255423"/>
    </source>
</evidence>
<proteinExistence type="predicted"/>
<dbReference type="EMBL" id="UHJL01000002">
    <property type="protein sequence ID" value="SUQ24229.1"/>
    <property type="molecule type" value="Genomic_DNA"/>
</dbReference>
<accession>A0A380S4U7</accession>
<name>A0A380S4U7_FIBSU</name>